<evidence type="ECO:0000313" key="2">
    <source>
        <dbReference type="Proteomes" id="UP000019483"/>
    </source>
</evidence>
<dbReference type="Proteomes" id="UP000019483">
    <property type="component" value="Unassembled WGS sequence"/>
</dbReference>
<dbReference type="RefSeq" id="WP_023845531.1">
    <property type="nucleotide sequence ID" value="NZ_AZAJ01000001.1"/>
</dbReference>
<proteinExistence type="predicted"/>
<keyword evidence="2" id="KW-1185">Reference proteome</keyword>
<dbReference type="InterPro" id="IPR043900">
    <property type="entry name" value="DUF5788"/>
</dbReference>
<dbReference type="Pfam" id="PF19101">
    <property type="entry name" value="DUF5788"/>
    <property type="match status" value="1"/>
</dbReference>
<comment type="caution">
    <text evidence="1">The sequence shown here is derived from an EMBL/GenBank/DDBJ whole genome shotgun (WGS) entry which is preliminary data.</text>
</comment>
<gene>
    <name evidence="1" type="ORF">MettiDRAFT_1865</name>
</gene>
<accession>W9DYB3</accession>
<sequence>MKDNEEISNREREKLLKSLHSSLFWVGEEIPYKVIIDGKEVHLHEIVWEIVNKPRIERSDVENIDRLLELLAAKENEYEECLGKGHLSSDEANHIFEKAAGIRRAIMDLKELTTSAKRKAIFKCRHICDDVETCEWDSLTEEMKDKCWSKKS</sequence>
<dbReference type="EMBL" id="AZAJ01000001">
    <property type="protein sequence ID" value="ETA68396.1"/>
    <property type="molecule type" value="Genomic_DNA"/>
</dbReference>
<organism evidence="1 2">
    <name type="scientific">Methanolobus tindarius DSM 2278</name>
    <dbReference type="NCBI Taxonomy" id="1090322"/>
    <lineage>
        <taxon>Archaea</taxon>
        <taxon>Methanobacteriati</taxon>
        <taxon>Methanobacteriota</taxon>
        <taxon>Stenosarchaea group</taxon>
        <taxon>Methanomicrobia</taxon>
        <taxon>Methanosarcinales</taxon>
        <taxon>Methanosarcinaceae</taxon>
        <taxon>Methanolobus</taxon>
    </lineage>
</organism>
<evidence type="ECO:0000313" key="1">
    <source>
        <dbReference type="EMBL" id="ETA68396.1"/>
    </source>
</evidence>
<reference evidence="1 2" key="1">
    <citation type="submission" date="2013-08" db="EMBL/GenBank/DDBJ databases">
        <authorList>
            <consortium name="DOE Joint Genome Institute"/>
            <person name="Eisen J."/>
            <person name="Huntemann M."/>
            <person name="Han J."/>
            <person name="Chen A."/>
            <person name="Kyrpides N."/>
            <person name="Mavromatis K."/>
            <person name="Markowitz V."/>
            <person name="Palaniappan K."/>
            <person name="Ivanova N."/>
            <person name="Schaumberg A."/>
            <person name="Pati A."/>
            <person name="Liolios K."/>
            <person name="Nordberg H.P."/>
            <person name="Cantor M.N."/>
            <person name="Hua S.X."/>
            <person name="Woyke T."/>
        </authorList>
    </citation>
    <scope>NUCLEOTIDE SEQUENCE [LARGE SCALE GENOMIC DNA]</scope>
    <source>
        <strain evidence="1 2">DSM 2278</strain>
    </source>
</reference>
<dbReference type="STRING" id="1090322.MettiDRAFT_1865"/>
<name>W9DYB3_METTI</name>
<dbReference type="AlphaFoldDB" id="W9DYB3"/>
<dbReference type="OrthoDB" id="137027at2157"/>
<protein>
    <submittedName>
        <fullName evidence="1">Uncharacterized protein</fullName>
    </submittedName>
</protein>